<feature type="transmembrane region" description="Helical" evidence="1">
    <location>
        <begin position="50"/>
        <end position="71"/>
    </location>
</feature>
<dbReference type="Proteomes" id="UP000182975">
    <property type="component" value="Unassembled WGS sequence"/>
</dbReference>
<feature type="transmembrane region" description="Helical" evidence="1">
    <location>
        <begin position="143"/>
        <end position="161"/>
    </location>
</feature>
<dbReference type="InterPro" id="IPR036938">
    <property type="entry name" value="PAP2/HPO_sf"/>
</dbReference>
<evidence type="ECO:0000313" key="3">
    <source>
        <dbReference type="EMBL" id="SEO56603.1"/>
    </source>
</evidence>
<keyword evidence="1" id="KW-0472">Membrane</keyword>
<dbReference type="InterPro" id="IPR000326">
    <property type="entry name" value="PAP2/HPO"/>
</dbReference>
<dbReference type="SUPFAM" id="SSF48317">
    <property type="entry name" value="Acid phosphatase/Vanadium-dependent haloperoxidase"/>
    <property type="match status" value="1"/>
</dbReference>
<proteinExistence type="predicted"/>
<feature type="transmembrane region" description="Helical" evidence="1">
    <location>
        <begin position="100"/>
        <end position="131"/>
    </location>
</feature>
<accession>A0A172RZN1</accession>
<dbReference type="Gene3D" id="1.20.144.10">
    <property type="entry name" value="Phosphatidic acid phosphatase type 2/haloperoxidase"/>
    <property type="match status" value="1"/>
</dbReference>
<protein>
    <submittedName>
        <fullName evidence="3">PAP2 superfamily protein</fullName>
    </submittedName>
</protein>
<organism evidence="3 4">
    <name type="scientific">Denitrobacterium detoxificans</name>
    <dbReference type="NCBI Taxonomy" id="79604"/>
    <lineage>
        <taxon>Bacteria</taxon>
        <taxon>Bacillati</taxon>
        <taxon>Actinomycetota</taxon>
        <taxon>Coriobacteriia</taxon>
        <taxon>Eggerthellales</taxon>
        <taxon>Eggerthellaceae</taxon>
        <taxon>Denitrobacterium</taxon>
    </lineage>
</organism>
<dbReference type="KEGG" id="ddt:AAY81_08830"/>
<dbReference type="SMART" id="SM00014">
    <property type="entry name" value="acidPPc"/>
    <property type="match status" value="1"/>
</dbReference>
<feature type="domain" description="Phosphatidic acid phosphatase type 2/haloperoxidase" evidence="2">
    <location>
        <begin position="53"/>
        <end position="158"/>
    </location>
</feature>
<keyword evidence="4" id="KW-1185">Reference proteome</keyword>
<dbReference type="EMBL" id="FOEC01000002">
    <property type="protein sequence ID" value="SEO56603.1"/>
    <property type="molecule type" value="Genomic_DNA"/>
</dbReference>
<evidence type="ECO:0000259" key="2">
    <source>
        <dbReference type="SMART" id="SM00014"/>
    </source>
</evidence>
<dbReference type="OrthoDB" id="9789113at2"/>
<dbReference type="PANTHER" id="PTHR14969">
    <property type="entry name" value="SPHINGOSINE-1-PHOSPHATE PHOSPHOHYDROLASE"/>
    <property type="match status" value="1"/>
</dbReference>
<dbReference type="AlphaFoldDB" id="A0A172RZN1"/>
<name>A0A172RZN1_9ACTN</name>
<dbReference type="CDD" id="cd01610">
    <property type="entry name" value="PAP2_like"/>
    <property type="match status" value="1"/>
</dbReference>
<gene>
    <name evidence="3" type="ORF">SAMN02910314_00585</name>
</gene>
<evidence type="ECO:0000313" key="4">
    <source>
        <dbReference type="Proteomes" id="UP000182975"/>
    </source>
</evidence>
<sequence>MYADFYERISKPYEHQAAKLALFDRILVYLVAAGYVFVLGWLLYTGDERFLRVLLVCAISFALCTLVRGAINAPRPYQMYWIHPLIKRNENGKSFPSRHVFSATIIACAMFYLNPFAGVAAFLLTAIIAWVRVVGGVHFPRDVVAGTILGLACGAFGFLLIP</sequence>
<reference evidence="4" key="1">
    <citation type="submission" date="2016-10" db="EMBL/GenBank/DDBJ databases">
        <authorList>
            <person name="Varghese N."/>
        </authorList>
    </citation>
    <scope>NUCLEOTIDE SEQUENCE [LARGE SCALE GENOMIC DNA]</scope>
    <source>
        <strain evidence="4">DSM 21843</strain>
    </source>
</reference>
<feature type="transmembrane region" description="Helical" evidence="1">
    <location>
        <begin position="26"/>
        <end position="44"/>
    </location>
</feature>
<dbReference type="STRING" id="79604.AAY81_08830"/>
<dbReference type="PANTHER" id="PTHR14969:SF13">
    <property type="entry name" value="AT30094P"/>
    <property type="match status" value="1"/>
</dbReference>
<dbReference type="RefSeq" id="WP_066664105.1">
    <property type="nucleotide sequence ID" value="NZ_CP011402.1"/>
</dbReference>
<keyword evidence="1" id="KW-1133">Transmembrane helix</keyword>
<dbReference type="PATRIC" id="fig|79604.3.peg.1775"/>
<evidence type="ECO:0000256" key="1">
    <source>
        <dbReference type="SAM" id="Phobius"/>
    </source>
</evidence>
<keyword evidence="1" id="KW-0812">Transmembrane</keyword>
<dbReference type="Pfam" id="PF01569">
    <property type="entry name" value="PAP2"/>
    <property type="match status" value="1"/>
</dbReference>